<evidence type="ECO:0000256" key="1">
    <source>
        <dbReference type="ARBA" id="ARBA00004123"/>
    </source>
</evidence>
<evidence type="ECO:0000259" key="4">
    <source>
        <dbReference type="SMART" id="SM00066"/>
    </source>
</evidence>
<dbReference type="PANTHER" id="PTHR37534:SF15">
    <property type="entry name" value="ZN(II)2CYS6 TRANSCRIPTION FACTOR (EUROFUNG)"/>
    <property type="match status" value="1"/>
</dbReference>
<dbReference type="InterPro" id="IPR001138">
    <property type="entry name" value="Zn2Cys6_DnaBD"/>
</dbReference>
<dbReference type="PANTHER" id="PTHR37534">
    <property type="entry name" value="TRANSCRIPTIONAL ACTIVATOR PROTEIN UGA3"/>
    <property type="match status" value="1"/>
</dbReference>
<dbReference type="EMBL" id="KB021077">
    <property type="protein sequence ID" value="ELA26116.1"/>
    <property type="molecule type" value="Genomic_DNA"/>
</dbReference>
<evidence type="ECO:0000313" key="5">
    <source>
        <dbReference type="EMBL" id="ELA26116.1"/>
    </source>
</evidence>
<organism evidence="5">
    <name type="scientific">Colletotrichum fructicola (strain Nara gc5)</name>
    <name type="common">Anthracnose fungus</name>
    <name type="synonym">Colletotrichum gloeosporioides (strain Nara gc5)</name>
    <dbReference type="NCBI Taxonomy" id="1213859"/>
    <lineage>
        <taxon>Eukaryota</taxon>
        <taxon>Fungi</taxon>
        <taxon>Dikarya</taxon>
        <taxon>Ascomycota</taxon>
        <taxon>Pezizomycotina</taxon>
        <taxon>Sordariomycetes</taxon>
        <taxon>Hypocreomycetidae</taxon>
        <taxon>Glomerellales</taxon>
        <taxon>Glomerellaceae</taxon>
        <taxon>Colletotrichum</taxon>
        <taxon>Colletotrichum gloeosporioides species complex</taxon>
    </lineage>
</organism>
<dbReference type="AlphaFoldDB" id="L2FJ79"/>
<reference evidence="5" key="1">
    <citation type="submission" date="2012-08" db="EMBL/GenBank/DDBJ databases">
        <title>Genome analysis of Colletotrichum orbiculare and Colletotrichum fructicola.</title>
        <authorList>
            <person name="Gan P.H.P."/>
            <person name="Ikeda K."/>
            <person name="Irieda H."/>
            <person name="Narusaka M."/>
            <person name="O'Connell R.J."/>
            <person name="Narusaka Y."/>
            <person name="Takano Y."/>
            <person name="Kubo Y."/>
            <person name="Shirasu K."/>
        </authorList>
    </citation>
    <scope>NUCLEOTIDE SEQUENCE</scope>
    <source>
        <strain evidence="5">Nara gc5</strain>
    </source>
</reference>
<gene>
    <name evidence="5" type="ORF">CGGC5_12853</name>
</gene>
<protein>
    <submittedName>
        <fullName evidence="5">Fungal zn binuclear cluster domain containing protein</fullName>
    </submittedName>
</protein>
<dbReference type="GO" id="GO:0000976">
    <property type="term" value="F:transcription cis-regulatory region binding"/>
    <property type="evidence" value="ECO:0007669"/>
    <property type="project" value="TreeGrafter"/>
</dbReference>
<feature type="region of interest" description="Disordered" evidence="3">
    <location>
        <begin position="66"/>
        <end position="93"/>
    </location>
</feature>
<dbReference type="GO" id="GO:0045944">
    <property type="term" value="P:positive regulation of transcription by RNA polymerase II"/>
    <property type="evidence" value="ECO:0007669"/>
    <property type="project" value="TreeGrafter"/>
</dbReference>
<dbReference type="Pfam" id="PF11951">
    <property type="entry name" value="Fungal_trans_2"/>
    <property type="match status" value="1"/>
</dbReference>
<dbReference type="Gene3D" id="4.10.240.10">
    <property type="entry name" value="Zn(2)-C6 fungal-type DNA-binding domain"/>
    <property type="match status" value="1"/>
</dbReference>
<sequence>MQDVHIAKKRFAHFHTISFDSLGLAPAYFVKSTSDIFFHLQKKKCDETRPQCSRCAERGQECAYEPVKPRQRKKRDSIAGLGSDTASQTSGSAIIRRYSTPDVTLRRWKEEAFDDDEEGLEEAIIEEPEDTADSLGPAFDIKKMFGIRNPDVKVDAPLISPIDAVSFNLSLEDADEEVVRRDSILTDSGTAPPHLAVTRAQRHSDLSLVAPVSVASPRLEFLFPTFSEFSDRPNRRALVDHFTNVMSHLIVLRETEAGNPFQQLVLPLCHSSSTVTNAIYALASAHLENRGCGYTEEKAVYFHNQAIQGLARLIELGGDANKNELLATIMLLVYYEVLVQQGRSNIVDGHLKGAIAIMNGNNADPNPTSAFLERAFRFYDVIAALSFGTAPLSTAPATGCLVPFPPLDAPSTSPLSSVDTLLGMSTTLWPIIHRLSTLLALKTELQTAITNGQLTKVAVLRTEFETTSDAIEHALKQWQPSYPPGFSPDSVDDIMSEEEPELAAERARMHSLLNNALAYRHSAFVYLYRTIYGYTRRHHLVQHHTHAALSHCAATVSHAGPMAALLWPLFVAACEAVNPADREIARQAFVAVERRQGMTNIQRAWTIAQEVWRRADMIDDHATYDGYDDHSSMLCSTPGNRLGKGGDLWRRVSEDMGVTIVFG</sequence>
<name>L2FJ79_COLFN</name>
<dbReference type="InterPro" id="IPR036864">
    <property type="entry name" value="Zn2-C6_fun-type_DNA-bd_sf"/>
</dbReference>
<evidence type="ECO:0000256" key="3">
    <source>
        <dbReference type="SAM" id="MobiDB-lite"/>
    </source>
</evidence>
<accession>L2FJ79</accession>
<dbReference type="GO" id="GO:0008270">
    <property type="term" value="F:zinc ion binding"/>
    <property type="evidence" value="ECO:0007669"/>
    <property type="project" value="InterPro"/>
</dbReference>
<dbReference type="HOGENOM" id="CLU_014924_2_0_1"/>
<dbReference type="STRING" id="1213859.L2FJ79"/>
<dbReference type="CDD" id="cd00067">
    <property type="entry name" value="GAL4"/>
    <property type="match status" value="1"/>
</dbReference>
<keyword evidence="2" id="KW-0539">Nucleus</keyword>
<proteinExistence type="predicted"/>
<comment type="subcellular location">
    <subcellularLocation>
        <location evidence="1">Nucleus</location>
    </subcellularLocation>
</comment>
<dbReference type="Pfam" id="PF00172">
    <property type="entry name" value="Zn_clus"/>
    <property type="match status" value="1"/>
</dbReference>
<evidence type="ECO:0000256" key="2">
    <source>
        <dbReference type="ARBA" id="ARBA00023242"/>
    </source>
</evidence>
<dbReference type="GO" id="GO:0005634">
    <property type="term" value="C:nucleus"/>
    <property type="evidence" value="ECO:0007669"/>
    <property type="project" value="UniProtKB-SubCell"/>
</dbReference>
<dbReference type="InterPro" id="IPR021858">
    <property type="entry name" value="Fun_TF"/>
</dbReference>
<feature type="domain" description="Zn(2)-C6 fungal-type" evidence="4">
    <location>
        <begin position="29"/>
        <end position="73"/>
    </location>
</feature>
<dbReference type="SMART" id="SM00066">
    <property type="entry name" value="GAL4"/>
    <property type="match status" value="1"/>
</dbReference>
<dbReference type="CDD" id="cd12148">
    <property type="entry name" value="fungal_TF_MHR"/>
    <property type="match status" value="1"/>
</dbReference>
<dbReference type="GO" id="GO:0000981">
    <property type="term" value="F:DNA-binding transcription factor activity, RNA polymerase II-specific"/>
    <property type="evidence" value="ECO:0007669"/>
    <property type="project" value="InterPro"/>
</dbReference>
<dbReference type="SUPFAM" id="SSF57701">
    <property type="entry name" value="Zn2/Cys6 DNA-binding domain"/>
    <property type="match status" value="1"/>
</dbReference>